<protein>
    <submittedName>
        <fullName evidence="1">Uncharacterized protein</fullName>
    </submittedName>
</protein>
<accession>A0A7C8P0X0</accession>
<sequence>MAGHGPNMGCAGDKTFSGSEICCNLGNMMFYDLSLNKVNGALSVIKRIWKTNSILKFRNFMTISKRRRTNRPCVVGLSGHKARSTVPPNRIWKRDERGERTKKKKKR</sequence>
<evidence type="ECO:0000313" key="2">
    <source>
        <dbReference type="Proteomes" id="UP000297595"/>
    </source>
</evidence>
<dbReference type="EMBL" id="SOZJ01000003">
    <property type="protein sequence ID" value="TGJ68677.1"/>
    <property type="molecule type" value="Genomic_DNA"/>
</dbReference>
<proteinExistence type="predicted"/>
<dbReference type="Proteomes" id="UP000297595">
    <property type="component" value="Unassembled WGS sequence"/>
</dbReference>
<organism evidence="1 2">
    <name type="scientific">Orbilia oligospora</name>
    <name type="common">Nematode-trapping fungus</name>
    <name type="synonym">Arthrobotrys oligospora</name>
    <dbReference type="NCBI Taxonomy" id="2813651"/>
    <lineage>
        <taxon>Eukaryota</taxon>
        <taxon>Fungi</taxon>
        <taxon>Dikarya</taxon>
        <taxon>Ascomycota</taxon>
        <taxon>Pezizomycotina</taxon>
        <taxon>Orbiliomycetes</taxon>
        <taxon>Orbiliales</taxon>
        <taxon>Orbiliaceae</taxon>
        <taxon>Orbilia</taxon>
    </lineage>
</organism>
<evidence type="ECO:0000313" key="1">
    <source>
        <dbReference type="EMBL" id="TGJ68677.1"/>
    </source>
</evidence>
<dbReference type="AlphaFoldDB" id="A0A7C8P0X0"/>
<gene>
    <name evidence="1" type="ORF">EYR41_004768</name>
</gene>
<name>A0A7C8P0X0_ORBOL</name>
<comment type="caution">
    <text evidence="1">The sequence shown here is derived from an EMBL/GenBank/DDBJ whole genome shotgun (WGS) entry which is preliminary data.</text>
</comment>
<reference evidence="1 2" key="1">
    <citation type="submission" date="2019-03" db="EMBL/GenBank/DDBJ databases">
        <title>Nematode-trapping fungi genome.</title>
        <authorList>
            <person name="Vidal-Diez De Ulzurrun G."/>
        </authorList>
    </citation>
    <scope>NUCLEOTIDE SEQUENCE [LARGE SCALE GENOMIC DNA]</scope>
    <source>
        <strain evidence="1 2">TWF154</strain>
    </source>
</reference>